<dbReference type="CDD" id="cd00257">
    <property type="entry name" value="beta-trefoil_FSCN-like"/>
    <property type="match status" value="1"/>
</dbReference>
<dbReference type="EMBL" id="CP089984">
    <property type="protein sequence ID" value="WXB15579.1"/>
    <property type="molecule type" value="Genomic_DNA"/>
</dbReference>
<gene>
    <name evidence="1" type="ORF">LZC94_48155</name>
</gene>
<protein>
    <submittedName>
        <fullName evidence="1">Uncharacterized protein</fullName>
    </submittedName>
</protein>
<dbReference type="RefSeq" id="WP_394825212.1">
    <property type="nucleotide sequence ID" value="NZ_CP089984.1"/>
</dbReference>
<dbReference type="InterPro" id="IPR008999">
    <property type="entry name" value="Actin-crosslinking"/>
</dbReference>
<evidence type="ECO:0000313" key="1">
    <source>
        <dbReference type="EMBL" id="WXB15579.1"/>
    </source>
</evidence>
<organism evidence="1 2">
    <name type="scientific">Pendulispora albinea</name>
    <dbReference type="NCBI Taxonomy" id="2741071"/>
    <lineage>
        <taxon>Bacteria</taxon>
        <taxon>Pseudomonadati</taxon>
        <taxon>Myxococcota</taxon>
        <taxon>Myxococcia</taxon>
        <taxon>Myxococcales</taxon>
        <taxon>Sorangiineae</taxon>
        <taxon>Pendulisporaceae</taxon>
        <taxon>Pendulispora</taxon>
    </lineage>
</organism>
<dbReference type="SUPFAM" id="SSF50405">
    <property type="entry name" value="Actin-crosslinking proteins"/>
    <property type="match status" value="1"/>
</dbReference>
<dbReference type="Gene3D" id="2.80.10.50">
    <property type="match status" value="1"/>
</dbReference>
<proteinExistence type="predicted"/>
<name>A0ABZ2LXC0_9BACT</name>
<sequence length="249" mass="26301">MSTTVSEKYTSKWDGYRVACVHGWKTWGENMKIIAVAVTAVVAVSGCAGNESQPDDVTNDAITEVAGATSATPAGAPSVEPMAPAVEDVDGPRALSDVVAERTGRSTQETCTSNVAIASWANNRFVSAEIQYGGGSYGMLRARAAAVDAWELYTVCYYGSYWTLRSQANGLFVSAEIQYGGSSYGMLRARASVADAWEQFAINSCGTGCASIQSLANGLFVSAEVQYGGASNGMLRARASVVDAWEMFR</sequence>
<dbReference type="Proteomes" id="UP001370348">
    <property type="component" value="Chromosome"/>
</dbReference>
<accession>A0ABZ2LXC0</accession>
<evidence type="ECO:0000313" key="2">
    <source>
        <dbReference type="Proteomes" id="UP001370348"/>
    </source>
</evidence>
<reference evidence="1 2" key="1">
    <citation type="submission" date="2021-12" db="EMBL/GenBank/DDBJ databases">
        <title>Discovery of the Pendulisporaceae a myxobacterial family with distinct sporulation behavior and unique specialized metabolism.</title>
        <authorList>
            <person name="Garcia R."/>
            <person name="Popoff A."/>
            <person name="Bader C.D."/>
            <person name="Loehr J."/>
            <person name="Walesch S."/>
            <person name="Walt C."/>
            <person name="Boldt J."/>
            <person name="Bunk B."/>
            <person name="Haeckl F.J.F.P.J."/>
            <person name="Gunesch A.P."/>
            <person name="Birkelbach J."/>
            <person name="Nuebel U."/>
            <person name="Pietschmann T."/>
            <person name="Bach T."/>
            <person name="Mueller R."/>
        </authorList>
    </citation>
    <scope>NUCLEOTIDE SEQUENCE [LARGE SCALE GENOMIC DNA]</scope>
    <source>
        <strain evidence="1 2">MSr11954</strain>
    </source>
</reference>
<keyword evidence="2" id="KW-1185">Reference proteome</keyword>